<evidence type="ECO:0000256" key="1">
    <source>
        <dbReference type="ARBA" id="ARBA00022676"/>
    </source>
</evidence>
<keyword evidence="4" id="KW-0057">Aromatic amino acid biosynthesis</keyword>
<dbReference type="InterPro" id="IPR000312">
    <property type="entry name" value="Glycosyl_Trfase_fam3"/>
</dbReference>
<gene>
    <name evidence="4 7" type="primary">trpD</name>
    <name evidence="7" type="ORF">D9V75_01355</name>
</gene>
<feature type="binding site" evidence="4">
    <location>
        <position position="110"/>
    </location>
    <ligand>
        <name>anthranilate</name>
        <dbReference type="ChEBI" id="CHEBI:16567"/>
        <label>1</label>
    </ligand>
</feature>
<comment type="similarity">
    <text evidence="4">Belongs to the anthranilate phosphoribosyltransferase family.</text>
</comment>
<feature type="binding site" evidence="4">
    <location>
        <position position="91"/>
    </location>
    <ligand>
        <name>Mg(2+)</name>
        <dbReference type="ChEBI" id="CHEBI:18420"/>
        <label>1</label>
    </ligand>
</feature>
<dbReference type="Gene3D" id="1.20.970.10">
    <property type="entry name" value="Transferase, Pyrimidine Nucleoside Phosphorylase, Chain C"/>
    <property type="match status" value="1"/>
</dbReference>
<dbReference type="HAMAP" id="MF_00211">
    <property type="entry name" value="TrpD"/>
    <property type="match status" value="1"/>
</dbReference>
<dbReference type="AlphaFoldDB" id="A0A4D6YIT1"/>
<comment type="catalytic activity">
    <reaction evidence="4">
        <text>N-(5-phospho-beta-D-ribosyl)anthranilate + diphosphate = 5-phospho-alpha-D-ribose 1-diphosphate + anthranilate</text>
        <dbReference type="Rhea" id="RHEA:11768"/>
        <dbReference type="ChEBI" id="CHEBI:16567"/>
        <dbReference type="ChEBI" id="CHEBI:18277"/>
        <dbReference type="ChEBI" id="CHEBI:33019"/>
        <dbReference type="ChEBI" id="CHEBI:58017"/>
        <dbReference type="EC" id="2.4.2.18"/>
    </reaction>
</comment>
<dbReference type="Pfam" id="PF00591">
    <property type="entry name" value="Glycos_transf_3"/>
    <property type="match status" value="1"/>
</dbReference>
<dbReference type="NCBIfam" id="TIGR01245">
    <property type="entry name" value="trpD"/>
    <property type="match status" value="1"/>
</dbReference>
<feature type="binding site" evidence="4">
    <location>
        <position position="79"/>
    </location>
    <ligand>
        <name>anthranilate</name>
        <dbReference type="ChEBI" id="CHEBI:16567"/>
        <label>1</label>
    </ligand>
</feature>
<feature type="binding site" evidence="4">
    <location>
        <position position="79"/>
    </location>
    <ligand>
        <name>5-phospho-alpha-D-ribose 1-diphosphate</name>
        <dbReference type="ChEBI" id="CHEBI:58017"/>
    </ligand>
</feature>
<evidence type="ECO:0000313" key="7">
    <source>
        <dbReference type="EMBL" id="QCI24355.1"/>
    </source>
</evidence>
<keyword evidence="3 4" id="KW-0822">Tryptophan biosynthesis</keyword>
<feature type="domain" description="Glycosyl transferase family 3" evidence="5">
    <location>
        <begin position="74"/>
        <end position="320"/>
    </location>
</feature>
<keyword evidence="4" id="KW-0479">Metal-binding</keyword>
<keyword evidence="2 4" id="KW-0808">Transferase</keyword>
<comment type="pathway">
    <text evidence="4">Amino-acid biosynthesis; L-tryptophan biosynthesis; L-tryptophan from chorismate: step 2/5.</text>
</comment>
<dbReference type="UniPathway" id="UPA00035">
    <property type="reaction ID" value="UER00041"/>
</dbReference>
<dbReference type="GO" id="GO:0005829">
    <property type="term" value="C:cytosol"/>
    <property type="evidence" value="ECO:0007669"/>
    <property type="project" value="TreeGrafter"/>
</dbReference>
<feature type="binding site" evidence="4">
    <location>
        <begin position="107"/>
        <end position="115"/>
    </location>
    <ligand>
        <name>5-phospho-alpha-D-ribose 1-diphosphate</name>
        <dbReference type="ChEBI" id="CHEBI:58017"/>
    </ligand>
</feature>
<keyword evidence="4" id="KW-0028">Amino-acid biosynthesis</keyword>
<evidence type="ECO:0000313" key="8">
    <source>
        <dbReference type="Proteomes" id="UP000298673"/>
    </source>
</evidence>
<dbReference type="SUPFAM" id="SSF47648">
    <property type="entry name" value="Nucleoside phosphorylase/phosphoribosyltransferase N-terminal domain"/>
    <property type="match status" value="1"/>
</dbReference>
<keyword evidence="4" id="KW-0460">Magnesium</keyword>
<dbReference type="PANTHER" id="PTHR43285">
    <property type="entry name" value="ANTHRANILATE PHOSPHORIBOSYLTRANSFERASE"/>
    <property type="match status" value="1"/>
</dbReference>
<feature type="binding site" evidence="4">
    <location>
        <position position="87"/>
    </location>
    <ligand>
        <name>5-phospho-alpha-D-ribose 1-diphosphate</name>
        <dbReference type="ChEBI" id="CHEBI:58017"/>
    </ligand>
</feature>
<evidence type="ECO:0000256" key="2">
    <source>
        <dbReference type="ARBA" id="ARBA00022679"/>
    </source>
</evidence>
<dbReference type="SUPFAM" id="SSF52418">
    <property type="entry name" value="Nucleoside phosphorylase/phosphoribosyltransferase catalytic domain"/>
    <property type="match status" value="1"/>
</dbReference>
<evidence type="ECO:0000259" key="6">
    <source>
        <dbReference type="Pfam" id="PF02885"/>
    </source>
</evidence>
<dbReference type="InterPro" id="IPR036320">
    <property type="entry name" value="Glycosyl_Trfase_fam3_N_dom_sf"/>
</dbReference>
<feature type="domain" description="Glycosyl transferase family 3 N-terminal" evidence="6">
    <location>
        <begin position="3"/>
        <end position="63"/>
    </location>
</feature>
<comment type="function">
    <text evidence="4">Catalyzes the transfer of the phosphoribosyl group of 5-phosphorylribose-1-pyrophosphate (PRPP) to anthranilate to yield N-(5'-phosphoribosyl)-anthranilate (PRA).</text>
</comment>
<dbReference type="InterPro" id="IPR035902">
    <property type="entry name" value="Nuc_phospho_transferase"/>
</dbReference>
<comment type="caution">
    <text evidence="4">Lacks conserved residue(s) required for the propagation of feature annotation.</text>
</comment>
<reference evidence="7 8" key="1">
    <citation type="submission" date="2018-12" db="EMBL/GenBank/DDBJ databases">
        <authorList>
            <person name="Chong R.A."/>
        </authorList>
    </citation>
    <scope>NUCLEOTIDE SEQUENCE [LARGE SCALE GENOMIC DNA]</scope>
    <source>
        <strain evidence="7 8">Mst</strain>
    </source>
</reference>
<accession>A0A4D6YIT1</accession>
<organism evidence="7 8">
    <name type="scientific">Buchnera aphidicola</name>
    <name type="common">Muscaphis stroyani</name>
    <dbReference type="NCBI Taxonomy" id="1241869"/>
    <lineage>
        <taxon>Bacteria</taxon>
        <taxon>Pseudomonadati</taxon>
        <taxon>Pseudomonadota</taxon>
        <taxon>Gammaproteobacteria</taxon>
        <taxon>Enterobacterales</taxon>
        <taxon>Erwiniaceae</taxon>
        <taxon>Buchnera</taxon>
    </lineage>
</organism>
<dbReference type="Proteomes" id="UP000298673">
    <property type="component" value="Chromosome"/>
</dbReference>
<proteinExistence type="inferred from homology"/>
<dbReference type="OrthoDB" id="9806430at2"/>
<protein>
    <recommendedName>
        <fullName evidence="4">Anthranilate phosphoribosyltransferase</fullName>
        <ecNumber evidence="4">2.4.2.18</ecNumber>
    </recommendedName>
</protein>
<dbReference type="EC" id="2.4.2.18" evidence="4"/>
<dbReference type="RefSeq" id="WP_158343518.1">
    <property type="nucleotide sequence ID" value="NZ_CP034861.1"/>
</dbReference>
<keyword evidence="1 4" id="KW-0328">Glycosyltransferase</keyword>
<evidence type="ECO:0000256" key="4">
    <source>
        <dbReference type="HAMAP-Rule" id="MF_00211"/>
    </source>
</evidence>
<name>A0A4D6YIT1_9GAMM</name>
<evidence type="ECO:0000259" key="5">
    <source>
        <dbReference type="Pfam" id="PF00591"/>
    </source>
</evidence>
<feature type="binding site" evidence="4">
    <location>
        <begin position="89"/>
        <end position="92"/>
    </location>
    <ligand>
        <name>5-phospho-alpha-D-ribose 1-diphosphate</name>
        <dbReference type="ChEBI" id="CHEBI:58017"/>
    </ligand>
</feature>
<dbReference type="PANTHER" id="PTHR43285:SF2">
    <property type="entry name" value="ANTHRANILATE PHOSPHORIBOSYLTRANSFERASE"/>
    <property type="match status" value="1"/>
</dbReference>
<dbReference type="InterPro" id="IPR017459">
    <property type="entry name" value="Glycosyl_Trfase_fam3_N_dom"/>
</dbReference>
<dbReference type="GO" id="GO:0000287">
    <property type="term" value="F:magnesium ion binding"/>
    <property type="evidence" value="ECO:0007669"/>
    <property type="project" value="UniProtKB-UniRule"/>
</dbReference>
<comment type="cofactor">
    <cofactor evidence="4">
        <name>Mg(2+)</name>
        <dbReference type="ChEBI" id="CHEBI:18420"/>
    </cofactor>
    <text evidence="4">Binds 2 magnesium ions per monomer.</text>
</comment>
<dbReference type="GO" id="GO:0000162">
    <property type="term" value="P:L-tryptophan biosynthetic process"/>
    <property type="evidence" value="ECO:0007669"/>
    <property type="project" value="UniProtKB-UniRule"/>
</dbReference>
<feature type="binding site" evidence="4">
    <location>
        <position position="224"/>
    </location>
    <ligand>
        <name>Mg(2+)</name>
        <dbReference type="ChEBI" id="CHEBI:18420"/>
        <label>2</label>
    </ligand>
</feature>
<comment type="subunit">
    <text evidence="4">Homodimer.</text>
</comment>
<dbReference type="Gene3D" id="3.40.1030.10">
    <property type="entry name" value="Nucleoside phosphorylase/phosphoribosyltransferase catalytic domain"/>
    <property type="match status" value="1"/>
</dbReference>
<evidence type="ECO:0000256" key="3">
    <source>
        <dbReference type="ARBA" id="ARBA00022822"/>
    </source>
</evidence>
<dbReference type="Pfam" id="PF02885">
    <property type="entry name" value="Glycos_trans_3N"/>
    <property type="match status" value="1"/>
</dbReference>
<feature type="binding site" evidence="4">
    <location>
        <position position="223"/>
    </location>
    <ligand>
        <name>Mg(2+)</name>
        <dbReference type="ChEBI" id="CHEBI:18420"/>
        <label>2</label>
    </ligand>
</feature>
<reference evidence="7 8" key="2">
    <citation type="submission" date="2019-05" db="EMBL/GenBank/DDBJ databases">
        <title>Genome evolution of the obligate endosymbiont Buchnera aphidicola.</title>
        <authorList>
            <person name="Moran N.A."/>
        </authorList>
    </citation>
    <scope>NUCLEOTIDE SEQUENCE [LARGE SCALE GENOMIC DNA]</scope>
    <source>
        <strain evidence="7 8">Mst</strain>
    </source>
</reference>
<dbReference type="GO" id="GO:0004048">
    <property type="term" value="F:anthranilate phosphoribosyltransferase activity"/>
    <property type="evidence" value="ECO:0007669"/>
    <property type="project" value="UniProtKB-UniRule"/>
</dbReference>
<dbReference type="InterPro" id="IPR005940">
    <property type="entry name" value="Anthranilate_Pribosyl_Tfrase"/>
</dbReference>
<feature type="binding site" evidence="4">
    <location>
        <position position="224"/>
    </location>
    <ligand>
        <name>Mg(2+)</name>
        <dbReference type="ChEBI" id="CHEBI:18420"/>
        <label>1</label>
    </ligand>
</feature>
<sequence length="342" mass="38699">MRKIFNKLYESKCLNKKESYKLFKEIISGKINEIQLSSVLTAMRVRGESIEEIIGAVNAFLEKKKFFLKPRYIFSDIVGTGGDTHNTINVSTASALVASACGFKIIKHCNQGVSSKSGSSDLLNNLNINLNASSKKSLETLDKLNICFLFAQKYHKGFKLAKNVRKILKTKTIFNLLGPFLNPATPPLIVIGVYKKELISSTIHILKQFEYKRCIVLHGNNTDEVTLNGKTYVSELLNGKIISYKLQAEDFGLKNYSRKMITESSKEENYRIICQTMKGNGDKFYEELIAVNVAVLMKVFGYEDLKENTQVALKKIRSGDVYKQIINISNMLKEDGYERHDT</sequence>
<feature type="binding site" evidence="4">
    <location>
        <position position="165"/>
    </location>
    <ligand>
        <name>anthranilate</name>
        <dbReference type="ChEBI" id="CHEBI:16567"/>
        <label>2</label>
    </ligand>
</feature>
<feature type="binding site" evidence="4">
    <location>
        <position position="119"/>
    </location>
    <ligand>
        <name>5-phospho-alpha-D-ribose 1-diphosphate</name>
        <dbReference type="ChEBI" id="CHEBI:58017"/>
    </ligand>
</feature>
<feature type="binding site" evidence="4">
    <location>
        <begin position="82"/>
        <end position="83"/>
    </location>
    <ligand>
        <name>5-phospho-alpha-D-ribose 1-diphosphate</name>
        <dbReference type="ChEBI" id="CHEBI:58017"/>
    </ligand>
</feature>
<dbReference type="EMBL" id="CP034861">
    <property type="protein sequence ID" value="QCI24355.1"/>
    <property type="molecule type" value="Genomic_DNA"/>
</dbReference>